<keyword evidence="2" id="KW-1185">Reference proteome</keyword>
<evidence type="ECO:0000313" key="2">
    <source>
        <dbReference type="Proteomes" id="UP000501602"/>
    </source>
</evidence>
<protein>
    <submittedName>
        <fullName evidence="1">Uncharacterized protein</fullName>
    </submittedName>
</protein>
<dbReference type="EMBL" id="CP051180">
    <property type="protein sequence ID" value="QIZ77645.1"/>
    <property type="molecule type" value="Genomic_DNA"/>
</dbReference>
<proteinExistence type="predicted"/>
<name>A0A6H1UEX4_9GAMM</name>
<dbReference type="AlphaFoldDB" id="A0A6H1UEX4"/>
<sequence length="62" mass="6281">MSAPTSGQVNVVGAMVIAVKAAVAAEVAVEASVEVAHERPYVWAGECCWGNGAVGAIVIDLR</sequence>
<dbReference type="KEGG" id="fes:HER31_12525"/>
<evidence type="ECO:0000313" key="1">
    <source>
        <dbReference type="EMBL" id="QIZ77645.1"/>
    </source>
</evidence>
<organism evidence="1 2">
    <name type="scientific">Ferrimonas lipolytica</name>
    <dbReference type="NCBI Taxonomy" id="2724191"/>
    <lineage>
        <taxon>Bacteria</taxon>
        <taxon>Pseudomonadati</taxon>
        <taxon>Pseudomonadota</taxon>
        <taxon>Gammaproteobacteria</taxon>
        <taxon>Alteromonadales</taxon>
        <taxon>Ferrimonadaceae</taxon>
        <taxon>Ferrimonas</taxon>
    </lineage>
</organism>
<gene>
    <name evidence="1" type="ORF">HER31_12525</name>
</gene>
<accession>A0A6H1UEX4</accession>
<dbReference type="RefSeq" id="WP_168660904.1">
    <property type="nucleotide sequence ID" value="NZ_CP051180.1"/>
</dbReference>
<reference evidence="1 2" key="1">
    <citation type="submission" date="2020-04" db="EMBL/GenBank/DDBJ databases">
        <title>Ferrimonas sp. S7 isolated from sea water.</title>
        <authorList>
            <person name="Bae S.S."/>
            <person name="Baek K."/>
        </authorList>
    </citation>
    <scope>NUCLEOTIDE SEQUENCE [LARGE SCALE GENOMIC DNA]</scope>
    <source>
        <strain evidence="1 2">S7</strain>
    </source>
</reference>
<dbReference type="Proteomes" id="UP000501602">
    <property type="component" value="Chromosome"/>
</dbReference>